<reference evidence="2 3" key="1">
    <citation type="submission" date="2015-05" db="EMBL/GenBank/DDBJ databases">
        <title>Photobacterium galathea sp. nov.</title>
        <authorList>
            <person name="Machado H."/>
            <person name="Gram L."/>
        </authorList>
    </citation>
    <scope>NUCLEOTIDE SEQUENCE [LARGE SCALE GENOMIC DNA]</scope>
    <source>
        <strain evidence="2 3">CGMCC 1.12159</strain>
    </source>
</reference>
<feature type="domain" description="NAD-dependent epimerase/dehydratase" evidence="1">
    <location>
        <begin position="3"/>
        <end position="184"/>
    </location>
</feature>
<dbReference type="STRING" id="1195763.ABT56_13515"/>
<dbReference type="InterPro" id="IPR036291">
    <property type="entry name" value="NAD(P)-bd_dom_sf"/>
</dbReference>
<dbReference type="SUPFAM" id="SSF51735">
    <property type="entry name" value="NAD(P)-binding Rossmann-fold domains"/>
    <property type="match status" value="1"/>
</dbReference>
<dbReference type="Pfam" id="PF01370">
    <property type="entry name" value="Epimerase"/>
    <property type="match status" value="1"/>
</dbReference>
<dbReference type="EMBL" id="LDOT01000020">
    <property type="protein sequence ID" value="KLV04846.1"/>
    <property type="molecule type" value="Genomic_DNA"/>
</dbReference>
<dbReference type="PANTHER" id="PTHR48079:SF6">
    <property type="entry name" value="NAD(P)-BINDING DOMAIN-CONTAINING PROTEIN-RELATED"/>
    <property type="match status" value="1"/>
</dbReference>
<evidence type="ECO:0000313" key="2">
    <source>
        <dbReference type="EMBL" id="KLV04846.1"/>
    </source>
</evidence>
<organism evidence="2 3">
    <name type="scientific">Photobacterium aquae</name>
    <dbReference type="NCBI Taxonomy" id="1195763"/>
    <lineage>
        <taxon>Bacteria</taxon>
        <taxon>Pseudomonadati</taxon>
        <taxon>Pseudomonadota</taxon>
        <taxon>Gammaproteobacteria</taxon>
        <taxon>Vibrionales</taxon>
        <taxon>Vibrionaceae</taxon>
        <taxon>Photobacterium</taxon>
    </lineage>
</organism>
<dbReference type="PATRIC" id="fig|1195763.3.peg.2865"/>
<dbReference type="InterPro" id="IPR001509">
    <property type="entry name" value="Epimerase_deHydtase"/>
</dbReference>
<name>A0A0J1GYX7_9GAMM</name>
<proteinExistence type="predicted"/>
<comment type="caution">
    <text evidence="2">The sequence shown here is derived from an EMBL/GenBank/DDBJ whole genome shotgun (WGS) entry which is preliminary data.</text>
</comment>
<dbReference type="PANTHER" id="PTHR48079">
    <property type="entry name" value="PROTEIN YEEZ"/>
    <property type="match status" value="1"/>
</dbReference>
<gene>
    <name evidence="2" type="ORF">ABT56_13515</name>
</gene>
<protein>
    <recommendedName>
        <fullName evidence="1">NAD-dependent epimerase/dehydratase domain-containing protein</fullName>
    </recommendedName>
</protein>
<accession>A0A0J1GYX7</accession>
<dbReference type="InterPro" id="IPR051783">
    <property type="entry name" value="NAD(P)-dependent_oxidoreduct"/>
</dbReference>
<dbReference type="Proteomes" id="UP000036097">
    <property type="component" value="Unassembled WGS sequence"/>
</dbReference>
<evidence type="ECO:0000313" key="3">
    <source>
        <dbReference type="Proteomes" id="UP000036097"/>
    </source>
</evidence>
<keyword evidence="3" id="KW-1185">Reference proteome</keyword>
<sequence length="267" mass="29254">MAAHLVSLGYEVWGSRRSLNDAQPLEDKGIRAIELTLPAGLRGNEQLEAFLATDVMVVNIPPGRHSGAAAQFRSNVEELLKSAKLAGCKRVVFVSTTAVYGAVQGQVTEVVQPEPETESAQAHAWLEQYLQDNWQDDAVVLRLGGLIGPGRHPVRYLAGRKGIESGHTKVNLIHLDDCIQAISQIIGHWPAEHVLHLAAPSHPTRVEYYTKMAELAALPFPEFVTGEDKVDDSKWIDASATCRLLGLDLRYPDLMAVEPELANRDGE</sequence>
<dbReference type="GO" id="GO:0005737">
    <property type="term" value="C:cytoplasm"/>
    <property type="evidence" value="ECO:0007669"/>
    <property type="project" value="TreeGrafter"/>
</dbReference>
<evidence type="ECO:0000259" key="1">
    <source>
        <dbReference type="Pfam" id="PF01370"/>
    </source>
</evidence>
<dbReference type="GO" id="GO:0004029">
    <property type="term" value="F:aldehyde dehydrogenase (NAD+) activity"/>
    <property type="evidence" value="ECO:0007669"/>
    <property type="project" value="TreeGrafter"/>
</dbReference>
<dbReference type="Gene3D" id="3.40.50.720">
    <property type="entry name" value="NAD(P)-binding Rossmann-like Domain"/>
    <property type="match status" value="1"/>
</dbReference>
<dbReference type="AlphaFoldDB" id="A0A0J1GYX7"/>